<dbReference type="InterPro" id="IPR051481">
    <property type="entry name" value="BTB-POZ/Galectin-3-binding"/>
</dbReference>
<dbReference type="PROSITE" id="PS50097">
    <property type="entry name" value="BTB"/>
    <property type="match status" value="1"/>
</dbReference>
<evidence type="ECO:0000259" key="1">
    <source>
        <dbReference type="PROSITE" id="PS50097"/>
    </source>
</evidence>
<dbReference type="EMBL" id="CAJVPV010003096">
    <property type="protein sequence ID" value="CAG8543175.1"/>
    <property type="molecule type" value="Genomic_DNA"/>
</dbReference>
<feature type="non-terminal residue" evidence="3">
    <location>
        <position position="479"/>
    </location>
</feature>
<dbReference type="SUPFAM" id="SSF54695">
    <property type="entry name" value="POZ domain"/>
    <property type="match status" value="1"/>
</dbReference>
<evidence type="ECO:0000259" key="2">
    <source>
        <dbReference type="PROSITE" id="PS51886"/>
    </source>
</evidence>
<dbReference type="CDD" id="cd18186">
    <property type="entry name" value="BTB_POZ_ZBTB_KLHL-like"/>
    <property type="match status" value="1"/>
</dbReference>
<reference evidence="3" key="1">
    <citation type="submission" date="2021-06" db="EMBL/GenBank/DDBJ databases">
        <authorList>
            <person name="Kallberg Y."/>
            <person name="Tangrot J."/>
            <person name="Rosling A."/>
        </authorList>
    </citation>
    <scope>NUCLEOTIDE SEQUENCE</scope>
    <source>
        <strain evidence="3">CL551</strain>
    </source>
</reference>
<accession>A0A9N9AWB6</accession>
<dbReference type="Gene3D" id="1.25.40.420">
    <property type="match status" value="1"/>
</dbReference>
<dbReference type="InterPro" id="IPR011705">
    <property type="entry name" value="BACK"/>
</dbReference>
<dbReference type="Gene3D" id="3.30.710.10">
    <property type="entry name" value="Potassium Channel Kv1.1, Chain A"/>
    <property type="match status" value="1"/>
</dbReference>
<dbReference type="InterPro" id="IPR000210">
    <property type="entry name" value="BTB/POZ_dom"/>
</dbReference>
<dbReference type="PROSITE" id="PS51886">
    <property type="entry name" value="TLDC"/>
    <property type="match status" value="1"/>
</dbReference>
<dbReference type="InterPro" id="IPR011333">
    <property type="entry name" value="SKP1/BTB/POZ_sf"/>
</dbReference>
<name>A0A9N9AWB6_9GLOM</name>
<evidence type="ECO:0000313" key="4">
    <source>
        <dbReference type="Proteomes" id="UP000789342"/>
    </source>
</evidence>
<keyword evidence="4" id="KW-1185">Reference proteome</keyword>
<feature type="domain" description="BTB" evidence="1">
    <location>
        <begin position="25"/>
        <end position="87"/>
    </location>
</feature>
<evidence type="ECO:0000313" key="3">
    <source>
        <dbReference type="EMBL" id="CAG8543175.1"/>
    </source>
</evidence>
<comment type="caution">
    <text evidence="3">The sequence shown here is derived from an EMBL/GenBank/DDBJ whole genome shotgun (WGS) entry which is preliminary data.</text>
</comment>
<gene>
    <name evidence="3" type="ORF">AMORRO_LOCUS5225</name>
</gene>
<dbReference type="InterPro" id="IPR006571">
    <property type="entry name" value="TLDc_dom"/>
</dbReference>
<dbReference type="Pfam" id="PF07707">
    <property type="entry name" value="BACK"/>
    <property type="match status" value="1"/>
</dbReference>
<dbReference type="PANTHER" id="PTHR24410:SF23">
    <property type="entry name" value="BTB DOMAIN-CONTAINING PROTEIN-RELATED"/>
    <property type="match status" value="1"/>
</dbReference>
<proteinExistence type="predicted"/>
<dbReference type="Pfam" id="PF07534">
    <property type="entry name" value="TLD"/>
    <property type="match status" value="1"/>
</dbReference>
<sequence>YLFARNMKNSASRDFLSLLENPESYDVKILVGEEPDIKEFKAHSLILTCRSTYFKSALSSRWAKVENGITIFNKPNISPSVFEVLLNNEVSLIDIAIASDELQLLEVYQQLEKRLLKDRWAWKPKDIIAILQHEHFTTLYNVSIGFVCRNPKIIFESEDFFNMKEVHLITLLKCDDLEIEEIKILEYLIQWGIKNTNSILDYDITKWTPENFRDLKNTLCNCIPHVRFFQMTPSDYTKVRAYFKDILPDGLDDEIIRYFIDPDFIPSTKILPLRNYPFESSIISAKDAGLIASWIDKRETPYHYTNLPFKFRLIYRASRDGFDIENFHKNCDNQGPTLVVIKVRDSAEIVGGYNPLEWCRVKVEDSLEDDDFTDDYFNHRCETSNSFIFSLTNRAIPILSRVSSKEEAIVWCKSKGPCFGLQDLCILSSNFSNDIVCESRKYSYEEKIINRETYEIEEYENCSKGFSNFLSGGLKVIFD</sequence>
<dbReference type="OrthoDB" id="298084at2759"/>
<feature type="domain" description="TLDc" evidence="2">
    <location>
        <begin position="281"/>
        <end position="479"/>
    </location>
</feature>
<dbReference type="Pfam" id="PF00651">
    <property type="entry name" value="BTB"/>
    <property type="match status" value="1"/>
</dbReference>
<dbReference type="PANTHER" id="PTHR24410">
    <property type="entry name" value="HL07962P-RELATED"/>
    <property type="match status" value="1"/>
</dbReference>
<dbReference type="AlphaFoldDB" id="A0A9N9AWB6"/>
<protein>
    <submittedName>
        <fullName evidence="3">10475_t:CDS:1</fullName>
    </submittedName>
</protein>
<organism evidence="3 4">
    <name type="scientific">Acaulospora morrowiae</name>
    <dbReference type="NCBI Taxonomy" id="94023"/>
    <lineage>
        <taxon>Eukaryota</taxon>
        <taxon>Fungi</taxon>
        <taxon>Fungi incertae sedis</taxon>
        <taxon>Mucoromycota</taxon>
        <taxon>Glomeromycotina</taxon>
        <taxon>Glomeromycetes</taxon>
        <taxon>Diversisporales</taxon>
        <taxon>Acaulosporaceae</taxon>
        <taxon>Acaulospora</taxon>
    </lineage>
</organism>
<dbReference type="Proteomes" id="UP000789342">
    <property type="component" value="Unassembled WGS sequence"/>
</dbReference>